<organism evidence="1 2">
    <name type="scientific">Kyrpidia spormannii</name>
    <dbReference type="NCBI Taxonomy" id="2055160"/>
    <lineage>
        <taxon>Bacteria</taxon>
        <taxon>Bacillati</taxon>
        <taxon>Bacillota</taxon>
        <taxon>Bacilli</taxon>
        <taxon>Bacillales</taxon>
        <taxon>Alicyclobacillaceae</taxon>
        <taxon>Kyrpidia</taxon>
    </lineage>
</organism>
<sequence length="44" mass="4832">MDIGPSVHEEAPPREIYTYAIVSEAKGLSISIYALIAIRDVSRV</sequence>
<evidence type="ECO:0000313" key="2">
    <source>
        <dbReference type="Proteomes" id="UP000501793"/>
    </source>
</evidence>
<evidence type="ECO:0000313" key="1">
    <source>
        <dbReference type="EMBL" id="CAB3390568.1"/>
    </source>
</evidence>
<keyword evidence="2" id="KW-1185">Reference proteome</keyword>
<proteinExistence type="predicted"/>
<dbReference type="EMBL" id="LR792684">
    <property type="protein sequence ID" value="CAB3390568.1"/>
    <property type="molecule type" value="Genomic_DNA"/>
</dbReference>
<reference evidence="1" key="1">
    <citation type="submission" date="2020-04" db="EMBL/GenBank/DDBJ databases">
        <authorList>
            <person name="Hogendoorn C."/>
        </authorList>
    </citation>
    <scope>NUCLEOTIDE SEQUENCE</scope>
    <source>
        <strain evidence="1">FAVT5</strain>
    </source>
</reference>
<protein>
    <submittedName>
        <fullName evidence="1">Uncharacterized protein</fullName>
    </submittedName>
</protein>
<name>A0ACA8Z6H5_9BACL</name>
<dbReference type="Proteomes" id="UP000501793">
    <property type="component" value="Chromosome"/>
</dbReference>
<accession>A0ACA8Z6H5</accession>
<gene>
    <name evidence="1" type="ORF">FAVT5_0935</name>
</gene>